<feature type="transmembrane region" description="Helical" evidence="8">
    <location>
        <begin position="360"/>
        <end position="380"/>
    </location>
</feature>
<evidence type="ECO:0000256" key="6">
    <source>
        <dbReference type="ARBA" id="ARBA00022989"/>
    </source>
</evidence>
<dbReference type="EMBL" id="SDHX01000001">
    <property type="protein sequence ID" value="RXK55289.1"/>
    <property type="molecule type" value="Genomic_DNA"/>
</dbReference>
<keyword evidence="6 8" id="KW-1133">Transmembrane helix</keyword>
<keyword evidence="3" id="KW-0328">Glycosyltransferase</keyword>
<evidence type="ECO:0000259" key="9">
    <source>
        <dbReference type="Pfam" id="PF13231"/>
    </source>
</evidence>
<evidence type="ECO:0000256" key="5">
    <source>
        <dbReference type="ARBA" id="ARBA00022692"/>
    </source>
</evidence>
<keyword evidence="5 8" id="KW-0812">Transmembrane</keyword>
<dbReference type="InterPro" id="IPR038731">
    <property type="entry name" value="RgtA/B/C-like"/>
</dbReference>
<feature type="transmembrane region" description="Helical" evidence="8">
    <location>
        <begin position="169"/>
        <end position="186"/>
    </location>
</feature>
<keyword evidence="4 10" id="KW-0808">Transferase</keyword>
<feature type="transmembrane region" description="Helical" evidence="8">
    <location>
        <begin position="146"/>
        <end position="163"/>
    </location>
</feature>
<feature type="transmembrane region" description="Helical" evidence="8">
    <location>
        <begin position="193"/>
        <end position="216"/>
    </location>
</feature>
<dbReference type="AlphaFoldDB" id="A0A4V1M6G2"/>
<evidence type="ECO:0000256" key="8">
    <source>
        <dbReference type="SAM" id="Phobius"/>
    </source>
</evidence>
<evidence type="ECO:0000256" key="7">
    <source>
        <dbReference type="ARBA" id="ARBA00023136"/>
    </source>
</evidence>
<feature type="transmembrane region" description="Helical" evidence="8">
    <location>
        <begin position="336"/>
        <end position="354"/>
    </location>
</feature>
<comment type="subcellular location">
    <subcellularLocation>
        <location evidence="1">Cell membrane</location>
        <topology evidence="1">Multi-pass membrane protein</topology>
    </subcellularLocation>
</comment>
<dbReference type="GO" id="GO:0016763">
    <property type="term" value="F:pentosyltransferase activity"/>
    <property type="evidence" value="ECO:0007669"/>
    <property type="project" value="TreeGrafter"/>
</dbReference>
<dbReference type="PANTHER" id="PTHR33908">
    <property type="entry name" value="MANNOSYLTRANSFERASE YKCB-RELATED"/>
    <property type="match status" value="1"/>
</dbReference>
<feature type="domain" description="Glycosyltransferase RgtA/B/C/D-like" evidence="9">
    <location>
        <begin position="95"/>
        <end position="253"/>
    </location>
</feature>
<dbReference type="Proteomes" id="UP000290218">
    <property type="component" value="Unassembled WGS sequence"/>
</dbReference>
<evidence type="ECO:0000313" key="11">
    <source>
        <dbReference type="Proteomes" id="UP000290218"/>
    </source>
</evidence>
<reference evidence="10 11" key="1">
    <citation type="submission" date="2019-01" db="EMBL/GenBank/DDBJ databases">
        <title>Lacunisphaera sp. strain TWA-58.</title>
        <authorList>
            <person name="Chen W.-M."/>
        </authorList>
    </citation>
    <scope>NUCLEOTIDE SEQUENCE [LARGE SCALE GENOMIC DNA]</scope>
    <source>
        <strain evidence="10 11">TWA-58</strain>
    </source>
</reference>
<keyword evidence="11" id="KW-1185">Reference proteome</keyword>
<proteinExistence type="predicted"/>
<dbReference type="OrthoDB" id="9809099at2"/>
<protein>
    <submittedName>
        <fullName evidence="10">Phospholipid carrier-dependent glycosyltransferase</fullName>
    </submittedName>
</protein>
<comment type="caution">
    <text evidence="10">The sequence shown here is derived from an EMBL/GenBank/DDBJ whole genome shotgun (WGS) entry which is preliminary data.</text>
</comment>
<evidence type="ECO:0000256" key="2">
    <source>
        <dbReference type="ARBA" id="ARBA00022475"/>
    </source>
</evidence>
<evidence type="ECO:0000313" key="10">
    <source>
        <dbReference type="EMBL" id="RXK55289.1"/>
    </source>
</evidence>
<dbReference type="InterPro" id="IPR050297">
    <property type="entry name" value="LipidA_mod_glycosyltrf_83"/>
</dbReference>
<organism evidence="10 11">
    <name type="scientific">Oleiharenicola lentus</name>
    <dbReference type="NCBI Taxonomy" id="2508720"/>
    <lineage>
        <taxon>Bacteria</taxon>
        <taxon>Pseudomonadati</taxon>
        <taxon>Verrucomicrobiota</taxon>
        <taxon>Opitutia</taxon>
        <taxon>Opitutales</taxon>
        <taxon>Opitutaceae</taxon>
        <taxon>Oleiharenicola</taxon>
    </lineage>
</organism>
<evidence type="ECO:0000256" key="1">
    <source>
        <dbReference type="ARBA" id="ARBA00004651"/>
    </source>
</evidence>
<gene>
    <name evidence="10" type="ORF">ESB00_05160</name>
</gene>
<feature type="transmembrane region" description="Helical" evidence="8">
    <location>
        <begin position="114"/>
        <end position="134"/>
    </location>
</feature>
<evidence type="ECO:0000256" key="4">
    <source>
        <dbReference type="ARBA" id="ARBA00022679"/>
    </source>
</evidence>
<evidence type="ECO:0000256" key="3">
    <source>
        <dbReference type="ARBA" id="ARBA00022676"/>
    </source>
</evidence>
<feature type="transmembrane region" description="Helical" evidence="8">
    <location>
        <begin position="244"/>
        <end position="262"/>
    </location>
</feature>
<accession>A0A4V1M6G2</accession>
<keyword evidence="7 8" id="KW-0472">Membrane</keyword>
<name>A0A4V1M6G2_9BACT</name>
<feature type="transmembrane region" description="Helical" evidence="8">
    <location>
        <begin position="387"/>
        <end position="405"/>
    </location>
</feature>
<dbReference type="GO" id="GO:0009103">
    <property type="term" value="P:lipopolysaccharide biosynthetic process"/>
    <property type="evidence" value="ECO:0007669"/>
    <property type="project" value="UniProtKB-ARBA"/>
</dbReference>
<dbReference type="PANTHER" id="PTHR33908:SF11">
    <property type="entry name" value="MEMBRANE PROTEIN"/>
    <property type="match status" value="1"/>
</dbReference>
<dbReference type="GO" id="GO:0005886">
    <property type="term" value="C:plasma membrane"/>
    <property type="evidence" value="ECO:0007669"/>
    <property type="project" value="UniProtKB-SubCell"/>
</dbReference>
<sequence>MLLRIFTVLFCRGMSVQAPSRTESRLLVGLFLVALAYSLHGVTYHWTKGFLSGHEFRQTQTALITHYIDRDDNFSLLYETPLVGKPWVSILMEVPLYEWVVVGLSRATGLPHFMAARSVSAACFYLSLPALYLLLGRFGLPRPRRLLVLALILCAPVYIYYSRAFLIDAMAFCFSAWWLLAFVRAMDERRWPWLVLATVAGTGAALVKSATFAVWLPPAAAYGAWLLWRDLRAGTGWRAPGQTLAWGLATVVVALGALRAWIAYTDPIKAAHASAWIFTSKTLSQGNWGLFDLRALFSAEVWRQLLHCWEQAIASRWIIAGGLLAGLALPRVRGPVLGLGAAFFAAQALFPNAYAYQDYYFYSIAVFVLAALGFTMVGLLDTRWPRVLVALVVAVPFAAQVHAYWQDYRVGQSADLKGGFPLTDLLRDHTPEGSVLVIAGADWAGIVPYYSQRKALMIRNGLEDDRAYLRRAFNDLEGENISALVLHGPLRQHQNLITIAASRLGLDPRGPTFSYQEVDVYVPKRLAAELRTRLASAAPYAGVTVHPPRADEAVWKHLVAITPERAQSEFKAFQPAPFQADFQFGLGWMGVGGRQVLSAHPDANLWIKPPADATRITWTYGLLPGAYENPTSKTDGVEFIITGELPDGSERRLHRRVLDPWANPAHRGEQTETIACSLRPGEVLRFSSGPFETPERDWAYFAAIRIEP</sequence>
<keyword evidence="2" id="KW-1003">Cell membrane</keyword>
<dbReference type="Pfam" id="PF13231">
    <property type="entry name" value="PMT_2"/>
    <property type="match status" value="1"/>
</dbReference>